<keyword evidence="8" id="KW-1185">Reference proteome</keyword>
<evidence type="ECO:0000256" key="2">
    <source>
        <dbReference type="ARBA" id="ARBA00022692"/>
    </source>
</evidence>
<keyword evidence="2 5" id="KW-0812">Transmembrane</keyword>
<dbReference type="EMBL" id="JAODYH010000003">
    <property type="protein sequence ID" value="MCT9809760.1"/>
    <property type="molecule type" value="Genomic_DNA"/>
</dbReference>
<organism evidence="7 8">
    <name type="scientific">Acidovorax bellezanensis</name>
    <dbReference type="NCBI Taxonomy" id="2976702"/>
    <lineage>
        <taxon>Bacteria</taxon>
        <taxon>Pseudomonadati</taxon>
        <taxon>Pseudomonadota</taxon>
        <taxon>Betaproteobacteria</taxon>
        <taxon>Burkholderiales</taxon>
        <taxon>Comamonadaceae</taxon>
        <taxon>Acidovorax</taxon>
    </lineage>
</organism>
<feature type="transmembrane region" description="Helical" evidence="5">
    <location>
        <begin position="64"/>
        <end position="82"/>
    </location>
</feature>
<feature type="transmembrane region" description="Helical" evidence="5">
    <location>
        <begin position="33"/>
        <end position="52"/>
    </location>
</feature>
<feature type="transmembrane region" description="Helical" evidence="5">
    <location>
        <begin position="247"/>
        <end position="266"/>
    </location>
</feature>
<feature type="transmembrane region" description="Helical" evidence="5">
    <location>
        <begin position="124"/>
        <end position="146"/>
    </location>
</feature>
<feature type="transmembrane region" description="Helical" evidence="5">
    <location>
        <begin position="272"/>
        <end position="290"/>
    </location>
</feature>
<comment type="subcellular location">
    <subcellularLocation>
        <location evidence="1">Membrane</location>
        <topology evidence="1">Multi-pass membrane protein</topology>
    </subcellularLocation>
</comment>
<dbReference type="InterPro" id="IPR037185">
    <property type="entry name" value="EmrE-like"/>
</dbReference>
<dbReference type="Proteomes" id="UP001525968">
    <property type="component" value="Unassembled WGS sequence"/>
</dbReference>
<dbReference type="PANTHER" id="PTHR22911">
    <property type="entry name" value="ACYL-MALONYL CONDENSING ENZYME-RELATED"/>
    <property type="match status" value="1"/>
</dbReference>
<feature type="domain" description="EamA" evidence="6">
    <location>
        <begin position="3"/>
        <end position="104"/>
    </location>
</feature>
<evidence type="ECO:0000256" key="1">
    <source>
        <dbReference type="ARBA" id="ARBA00004141"/>
    </source>
</evidence>
<dbReference type="Pfam" id="PF00892">
    <property type="entry name" value="EamA"/>
    <property type="match status" value="1"/>
</dbReference>
<evidence type="ECO:0000256" key="4">
    <source>
        <dbReference type="ARBA" id="ARBA00023136"/>
    </source>
</evidence>
<protein>
    <submittedName>
        <fullName evidence="7">DMT family transporter</fullName>
    </submittedName>
</protein>
<comment type="caution">
    <text evidence="7">The sequence shown here is derived from an EMBL/GenBank/DDBJ whole genome shotgun (WGS) entry which is preliminary data.</text>
</comment>
<keyword evidence="4 5" id="KW-0472">Membrane</keyword>
<dbReference type="InterPro" id="IPR000620">
    <property type="entry name" value="EamA_dom"/>
</dbReference>
<gene>
    <name evidence="7" type="ORF">N0K08_03880</name>
</gene>
<reference evidence="7 8" key="1">
    <citation type="submission" date="2022-09" db="EMBL/GenBank/DDBJ databases">
        <title>Draft genome of isolate Be4.</title>
        <authorList>
            <person name="Sanchez-Castro I."/>
            <person name="Martinez-Rodriguez P."/>
            <person name="Descostes M."/>
            <person name="Merroun M."/>
        </authorList>
    </citation>
    <scope>NUCLEOTIDE SEQUENCE [LARGE SCALE GENOMIC DNA]</scope>
    <source>
        <strain evidence="7 8">Be4</strain>
    </source>
</reference>
<keyword evidence="3 5" id="KW-1133">Transmembrane helix</keyword>
<name>A0ABT2PH48_9BURK</name>
<proteinExistence type="predicted"/>
<feature type="transmembrane region" description="Helical" evidence="5">
    <location>
        <begin position="215"/>
        <end position="235"/>
    </location>
</feature>
<dbReference type="SUPFAM" id="SSF103481">
    <property type="entry name" value="Multidrug resistance efflux transporter EmrE"/>
    <property type="match status" value="1"/>
</dbReference>
<evidence type="ECO:0000256" key="5">
    <source>
        <dbReference type="SAM" id="Phobius"/>
    </source>
</evidence>
<dbReference type="RefSeq" id="WP_261498719.1">
    <property type="nucleotide sequence ID" value="NZ_JAODYH010000003.1"/>
</dbReference>
<feature type="transmembrane region" description="Helical" evidence="5">
    <location>
        <begin position="152"/>
        <end position="172"/>
    </location>
</feature>
<evidence type="ECO:0000256" key="3">
    <source>
        <dbReference type="ARBA" id="ARBA00022989"/>
    </source>
</evidence>
<evidence type="ECO:0000259" key="6">
    <source>
        <dbReference type="Pfam" id="PF00892"/>
    </source>
</evidence>
<feature type="transmembrane region" description="Helical" evidence="5">
    <location>
        <begin position="94"/>
        <end position="112"/>
    </location>
</feature>
<feature type="transmembrane region" description="Helical" evidence="5">
    <location>
        <begin position="184"/>
        <end position="203"/>
    </location>
</feature>
<sequence>MQVLWMVLAAFFFATMGVCIKFAAEYFNTAEIIFYRGLISMALLWALTRAQGVTLRTEYPLMHAWRSLVGVISMSAWFYAIAKLPLATAMTLNYMSSLWIAAFMVGGALMAWRPSPATPRPALHMPVVCSVLVGFVGVVLMMRPSINADQGLAGIVGLMSGMISALAYMQVVALSRLGEPEQRVVFYFSLGSAVAGGAAMLFVGTSSFPGWPALWLIPIGVLAAGGQLCMTRAYANAKTRRGTMVVANLQYSGIAFGGAYSVLVFGDVIPPLGWLGMALIVGSAIVATVMRSRN</sequence>
<dbReference type="PANTHER" id="PTHR22911:SF6">
    <property type="entry name" value="SOLUTE CARRIER FAMILY 35 MEMBER G1"/>
    <property type="match status" value="1"/>
</dbReference>
<evidence type="ECO:0000313" key="8">
    <source>
        <dbReference type="Proteomes" id="UP001525968"/>
    </source>
</evidence>
<evidence type="ECO:0000313" key="7">
    <source>
        <dbReference type="EMBL" id="MCT9809760.1"/>
    </source>
</evidence>
<accession>A0ABT2PH48</accession>